<reference evidence="10 11" key="1">
    <citation type="submission" date="2020-11" db="EMBL/GenBank/DDBJ databases">
        <title>Fusibacter basophilias sp. nov.</title>
        <authorList>
            <person name="Qiu D."/>
        </authorList>
    </citation>
    <scope>NUCLEOTIDE SEQUENCE [LARGE SCALE GENOMIC DNA]</scope>
    <source>
        <strain evidence="10 11">Q10-2</strain>
    </source>
</reference>
<dbReference type="PANTHER" id="PTHR48111">
    <property type="entry name" value="REGULATOR OF RPOS"/>
    <property type="match status" value="1"/>
</dbReference>
<keyword evidence="6" id="KW-0804">Transcription</keyword>
<dbReference type="SMART" id="SM00448">
    <property type="entry name" value="REC"/>
    <property type="match status" value="1"/>
</dbReference>
<dbReference type="PROSITE" id="PS50110">
    <property type="entry name" value="RESPONSE_REGULATORY"/>
    <property type="match status" value="1"/>
</dbReference>
<dbReference type="InterPro" id="IPR011006">
    <property type="entry name" value="CheY-like_superfamily"/>
</dbReference>
<keyword evidence="11" id="KW-1185">Reference proteome</keyword>
<dbReference type="Gene3D" id="3.40.50.2300">
    <property type="match status" value="1"/>
</dbReference>
<keyword evidence="4" id="KW-0805">Transcription regulation</keyword>
<dbReference type="InterPro" id="IPR036388">
    <property type="entry name" value="WH-like_DNA-bd_sf"/>
</dbReference>
<organism evidence="10 11">
    <name type="scientific">Fusibacter ferrireducens</name>
    <dbReference type="NCBI Taxonomy" id="2785058"/>
    <lineage>
        <taxon>Bacteria</taxon>
        <taxon>Bacillati</taxon>
        <taxon>Bacillota</taxon>
        <taxon>Clostridia</taxon>
        <taxon>Eubacteriales</taxon>
        <taxon>Eubacteriales Family XII. Incertae Sedis</taxon>
        <taxon>Fusibacter</taxon>
    </lineage>
</organism>
<dbReference type="InterPro" id="IPR039420">
    <property type="entry name" value="WalR-like"/>
</dbReference>
<dbReference type="PANTHER" id="PTHR48111:SF1">
    <property type="entry name" value="TWO-COMPONENT RESPONSE REGULATOR ORR33"/>
    <property type="match status" value="1"/>
</dbReference>
<evidence type="ECO:0000256" key="1">
    <source>
        <dbReference type="ARBA" id="ARBA00018672"/>
    </source>
</evidence>
<dbReference type="Proteomes" id="UP000614200">
    <property type="component" value="Unassembled WGS sequence"/>
</dbReference>
<dbReference type="InterPro" id="IPR001789">
    <property type="entry name" value="Sig_transdc_resp-reg_receiver"/>
</dbReference>
<evidence type="ECO:0000313" key="11">
    <source>
        <dbReference type="Proteomes" id="UP000614200"/>
    </source>
</evidence>
<dbReference type="SUPFAM" id="SSF46894">
    <property type="entry name" value="C-terminal effector domain of the bipartite response regulators"/>
    <property type="match status" value="1"/>
</dbReference>
<evidence type="ECO:0000256" key="5">
    <source>
        <dbReference type="ARBA" id="ARBA00023125"/>
    </source>
</evidence>
<evidence type="ECO:0000256" key="2">
    <source>
        <dbReference type="ARBA" id="ARBA00022553"/>
    </source>
</evidence>
<evidence type="ECO:0000256" key="7">
    <source>
        <dbReference type="ARBA" id="ARBA00024867"/>
    </source>
</evidence>
<evidence type="ECO:0000256" key="6">
    <source>
        <dbReference type="ARBA" id="ARBA00023163"/>
    </source>
</evidence>
<evidence type="ECO:0000259" key="9">
    <source>
        <dbReference type="PROSITE" id="PS50110"/>
    </source>
</evidence>
<dbReference type="EMBL" id="JADKNH010000005">
    <property type="protein sequence ID" value="MBF4693361.1"/>
    <property type="molecule type" value="Genomic_DNA"/>
</dbReference>
<evidence type="ECO:0000256" key="8">
    <source>
        <dbReference type="PROSITE-ProRule" id="PRU00169"/>
    </source>
</evidence>
<feature type="domain" description="Response regulatory" evidence="9">
    <location>
        <begin position="2"/>
        <end position="116"/>
    </location>
</feature>
<dbReference type="InterPro" id="IPR016032">
    <property type="entry name" value="Sig_transdc_resp-reg_C-effctor"/>
</dbReference>
<dbReference type="Pfam" id="PF00072">
    <property type="entry name" value="Response_reg"/>
    <property type="match status" value="1"/>
</dbReference>
<comment type="function">
    <text evidence="7">May play the central regulatory role in sporulation. It may be an element of the effector pathway responsible for the activation of sporulation genes in response to nutritional stress. Spo0A may act in concert with spo0H (a sigma factor) to control the expression of some genes that are critical to the sporulation process.</text>
</comment>
<proteinExistence type="predicted"/>
<evidence type="ECO:0000256" key="3">
    <source>
        <dbReference type="ARBA" id="ARBA00023012"/>
    </source>
</evidence>
<comment type="caution">
    <text evidence="10">The sequence shown here is derived from an EMBL/GenBank/DDBJ whole genome shotgun (WGS) entry which is preliminary data.</text>
</comment>
<evidence type="ECO:0000256" key="4">
    <source>
        <dbReference type="ARBA" id="ARBA00023015"/>
    </source>
</evidence>
<keyword evidence="2 8" id="KW-0597">Phosphoprotein</keyword>
<evidence type="ECO:0000313" key="10">
    <source>
        <dbReference type="EMBL" id="MBF4693361.1"/>
    </source>
</evidence>
<keyword evidence="3" id="KW-0902">Two-component regulatory system</keyword>
<dbReference type="Gene3D" id="1.10.10.10">
    <property type="entry name" value="Winged helix-like DNA-binding domain superfamily/Winged helix DNA-binding domain"/>
    <property type="match status" value="1"/>
</dbReference>
<gene>
    <name evidence="10" type="ORF">ISU02_09530</name>
</gene>
<dbReference type="SUPFAM" id="SSF52172">
    <property type="entry name" value="CheY-like"/>
    <property type="match status" value="1"/>
</dbReference>
<protein>
    <recommendedName>
        <fullName evidence="1">Stage 0 sporulation protein A homolog</fullName>
    </recommendedName>
</protein>
<keyword evidence="5" id="KW-0238">DNA-binding</keyword>
<sequence>MKIMLIDDEYYALQGIKFELDKMPECEIVGMFQDAYEAISKVESLNPDVILLDIEMPEITGIKCYEKLMEINEDLNVVFVTAYDHYAVKAFELNAVDYLLKPVKRNRLEKALSRVWMETKTTVEPSKIFFKCFNHFEIQYGNQVLNTKWRTKKAEELLAHLVCEKGHLISKDRLAEDLWPDLDGEKALTNLYVAHYYLRKQEKKNGIYFSIESQRGSMRILYDEIECDLKVFDRGVNVMKKSSKKMNEVEAALKVYSGQLLGDHYYSWLPEYQGIYEQEAEKMKKYLIRREHK</sequence>
<accession>A0ABR9ZTS3</accession>
<name>A0ABR9ZTS3_9FIRM</name>
<feature type="modified residue" description="4-aspartylphosphate" evidence="8">
    <location>
        <position position="53"/>
    </location>
</feature>